<dbReference type="InterPro" id="IPR003115">
    <property type="entry name" value="ParB_N"/>
</dbReference>
<dbReference type="Gene3D" id="3.90.1530.30">
    <property type="match status" value="1"/>
</dbReference>
<dbReference type="PANTHER" id="PTHR33375:SF1">
    <property type="entry name" value="CHROMOSOME-PARTITIONING PROTEIN PARB-RELATED"/>
    <property type="match status" value="1"/>
</dbReference>
<evidence type="ECO:0000313" key="3">
    <source>
        <dbReference type="EMBL" id="GAA1519143.1"/>
    </source>
</evidence>
<sequence length="337" mass="36758">MTSVGHIELDRTVESITVGRRHRVDLGDIDALAASIDREGLLQPLTVTPEGVLVCGRRRLAAIKALGWRTVNVWVRSGISDRLGQLVAEQDDNVLHKPLSQLEAAALYRELKQVMAEDAARRQAATRFSATHQPRDQSGGDGGGESPPPSSAIGKTREQAARVVTGAASYKRLEQIGWLQQVADDLAQPAALRAQVVAELECIEAGAAVNPIYQQVRQIVEKAEAERTAELDQMAQEALARVQADNSKKAKKRPIRPTPVGDEEPARYPVRAFTLLWTELENWWEHYDAAELAAALSDEQIASFLTVVEGTTAFAGQLQTARSSVEDGPSRSHLRAL</sequence>
<evidence type="ECO:0000259" key="2">
    <source>
        <dbReference type="SMART" id="SM00470"/>
    </source>
</evidence>
<feature type="domain" description="ParB-like N-terminal" evidence="2">
    <location>
        <begin position="9"/>
        <end position="94"/>
    </location>
</feature>
<name>A0ABN2AJQ2_9ACTN</name>
<accession>A0ABN2AJQ2</accession>
<keyword evidence="4" id="KW-1185">Reference proteome</keyword>
<dbReference type="SUPFAM" id="SSF110849">
    <property type="entry name" value="ParB/Sulfiredoxin"/>
    <property type="match status" value="1"/>
</dbReference>
<comment type="caution">
    <text evidence="3">The sequence shown here is derived from an EMBL/GenBank/DDBJ whole genome shotgun (WGS) entry which is preliminary data.</text>
</comment>
<gene>
    <name evidence="3" type="ORF">GCM10009788_23920</name>
</gene>
<dbReference type="PANTHER" id="PTHR33375">
    <property type="entry name" value="CHROMOSOME-PARTITIONING PROTEIN PARB-RELATED"/>
    <property type="match status" value="1"/>
</dbReference>
<dbReference type="Proteomes" id="UP001500842">
    <property type="component" value="Unassembled WGS sequence"/>
</dbReference>
<evidence type="ECO:0000256" key="1">
    <source>
        <dbReference type="SAM" id="MobiDB-lite"/>
    </source>
</evidence>
<dbReference type="SMART" id="SM00470">
    <property type="entry name" value="ParB"/>
    <property type="match status" value="1"/>
</dbReference>
<dbReference type="RefSeq" id="WP_344112177.1">
    <property type="nucleotide sequence ID" value="NZ_BAAAOR010000017.1"/>
</dbReference>
<organism evidence="3 4">
    <name type="scientific">Nocardioides humi</name>
    <dbReference type="NCBI Taxonomy" id="449461"/>
    <lineage>
        <taxon>Bacteria</taxon>
        <taxon>Bacillati</taxon>
        <taxon>Actinomycetota</taxon>
        <taxon>Actinomycetes</taxon>
        <taxon>Propionibacteriales</taxon>
        <taxon>Nocardioidaceae</taxon>
        <taxon>Nocardioides</taxon>
    </lineage>
</organism>
<protein>
    <recommendedName>
        <fullName evidence="2">ParB-like N-terminal domain-containing protein</fullName>
    </recommendedName>
</protein>
<dbReference type="EMBL" id="BAAAOR010000017">
    <property type="protein sequence ID" value="GAA1519143.1"/>
    <property type="molecule type" value="Genomic_DNA"/>
</dbReference>
<dbReference type="InterPro" id="IPR036086">
    <property type="entry name" value="ParB/Sulfiredoxin_sf"/>
</dbReference>
<dbReference type="Pfam" id="PF02195">
    <property type="entry name" value="ParB_N"/>
    <property type="match status" value="1"/>
</dbReference>
<feature type="region of interest" description="Disordered" evidence="1">
    <location>
        <begin position="242"/>
        <end position="263"/>
    </location>
</feature>
<proteinExistence type="predicted"/>
<reference evidence="3 4" key="1">
    <citation type="journal article" date="2019" name="Int. J. Syst. Evol. Microbiol.">
        <title>The Global Catalogue of Microorganisms (GCM) 10K type strain sequencing project: providing services to taxonomists for standard genome sequencing and annotation.</title>
        <authorList>
            <consortium name="The Broad Institute Genomics Platform"/>
            <consortium name="The Broad Institute Genome Sequencing Center for Infectious Disease"/>
            <person name="Wu L."/>
            <person name="Ma J."/>
        </authorList>
    </citation>
    <scope>NUCLEOTIDE SEQUENCE [LARGE SCALE GENOMIC DNA]</scope>
    <source>
        <strain evidence="3 4">JCM 14942</strain>
    </source>
</reference>
<evidence type="ECO:0000313" key="4">
    <source>
        <dbReference type="Proteomes" id="UP001500842"/>
    </source>
</evidence>
<feature type="region of interest" description="Disordered" evidence="1">
    <location>
        <begin position="122"/>
        <end position="159"/>
    </location>
</feature>
<dbReference type="InterPro" id="IPR050336">
    <property type="entry name" value="Chromosome_partition/occlusion"/>
</dbReference>